<accession>A0A5J4VBC1</accession>
<gene>
    <name evidence="1" type="ORF">EZS28_024590</name>
</gene>
<dbReference type="EMBL" id="SNRW01008215">
    <property type="protein sequence ID" value="KAA6379878.1"/>
    <property type="molecule type" value="Genomic_DNA"/>
</dbReference>
<name>A0A5J4VBC1_9EUKA</name>
<dbReference type="AlphaFoldDB" id="A0A5J4VBC1"/>
<organism evidence="1 2">
    <name type="scientific">Streblomastix strix</name>
    <dbReference type="NCBI Taxonomy" id="222440"/>
    <lineage>
        <taxon>Eukaryota</taxon>
        <taxon>Metamonada</taxon>
        <taxon>Preaxostyla</taxon>
        <taxon>Oxymonadida</taxon>
        <taxon>Streblomastigidae</taxon>
        <taxon>Streblomastix</taxon>
    </lineage>
</organism>
<feature type="non-terminal residue" evidence="1">
    <location>
        <position position="1"/>
    </location>
</feature>
<comment type="caution">
    <text evidence="1">The sequence shown here is derived from an EMBL/GenBank/DDBJ whole genome shotgun (WGS) entry which is preliminary data.</text>
</comment>
<sequence>FCSAFKPGLSAIGLGYEPVNCPTVP</sequence>
<proteinExistence type="predicted"/>
<reference evidence="1 2" key="1">
    <citation type="submission" date="2019-03" db="EMBL/GenBank/DDBJ databases">
        <title>Single cell metagenomics reveals metabolic interactions within the superorganism composed of flagellate Streblomastix strix and complex community of Bacteroidetes bacteria on its surface.</title>
        <authorList>
            <person name="Treitli S.C."/>
            <person name="Kolisko M."/>
            <person name="Husnik F."/>
            <person name="Keeling P."/>
            <person name="Hampl V."/>
        </authorList>
    </citation>
    <scope>NUCLEOTIDE SEQUENCE [LARGE SCALE GENOMIC DNA]</scope>
    <source>
        <strain evidence="1">ST1C</strain>
    </source>
</reference>
<evidence type="ECO:0000313" key="2">
    <source>
        <dbReference type="Proteomes" id="UP000324800"/>
    </source>
</evidence>
<protein>
    <submittedName>
        <fullName evidence="1">Uncharacterized protein</fullName>
    </submittedName>
</protein>
<evidence type="ECO:0000313" key="1">
    <source>
        <dbReference type="EMBL" id="KAA6379878.1"/>
    </source>
</evidence>
<dbReference type="Proteomes" id="UP000324800">
    <property type="component" value="Unassembled WGS sequence"/>
</dbReference>